<gene>
    <name evidence="2" type="ORF">UV05_C0050G0005</name>
</gene>
<dbReference type="EMBL" id="LCCZ01000050">
    <property type="protein sequence ID" value="KKS41914.1"/>
    <property type="molecule type" value="Genomic_DNA"/>
</dbReference>
<feature type="compositionally biased region" description="Pro residues" evidence="1">
    <location>
        <begin position="54"/>
        <end position="66"/>
    </location>
</feature>
<dbReference type="AlphaFoldDB" id="A0A0G0YZF4"/>
<name>A0A0G0YZF4_9BACT</name>
<proteinExistence type="predicted"/>
<dbReference type="PATRIC" id="fig|1618341.3.peg.671"/>
<sequence length="297" mass="31377">MKTRLGSVVISVLVLLILVPVLSLVFGDSYSVLALAPATPTPQSQFTPSNPTVPSGPPATSQPPPATSVVVHTQVPPTVPPPTVPPPTVLPPTVPPPTGPTNTPVPPPPGATPTQPLVAPTPTATKVPVRLFVAAVPTCTPNTAVTSGTRPVISDTATLCPGGINPLVFFKEFGLPGGKTSEKELIDFNSSLCYLVPVQIGYRNIGKFDVAIHPAYSIVDKFVGFGTINDFEFHNLLLKPGLTDLNEDSNIDFDDYKFEIWQQVPSGEAHFAIAEKNNIPAGDWVGIRILFNVGKCQ</sequence>
<evidence type="ECO:0000313" key="2">
    <source>
        <dbReference type="EMBL" id="KKS41914.1"/>
    </source>
</evidence>
<dbReference type="PRINTS" id="PR01217">
    <property type="entry name" value="PRICHEXTENSN"/>
</dbReference>
<feature type="region of interest" description="Disordered" evidence="1">
    <location>
        <begin position="40"/>
        <end position="117"/>
    </location>
</feature>
<feature type="compositionally biased region" description="Low complexity" evidence="1">
    <location>
        <begin position="67"/>
        <end position="76"/>
    </location>
</feature>
<accession>A0A0G0YZF4</accession>
<feature type="compositionally biased region" description="Pro residues" evidence="1">
    <location>
        <begin position="77"/>
        <end position="111"/>
    </location>
</feature>
<evidence type="ECO:0000313" key="3">
    <source>
        <dbReference type="Proteomes" id="UP000034875"/>
    </source>
</evidence>
<comment type="caution">
    <text evidence="2">The sequence shown here is derived from an EMBL/GenBank/DDBJ whole genome shotgun (WGS) entry which is preliminary data.</text>
</comment>
<organism evidence="2 3">
    <name type="scientific">candidate division CPR1 bacterium GW2011_GWA2_42_17</name>
    <dbReference type="NCBI Taxonomy" id="1618341"/>
    <lineage>
        <taxon>Bacteria</taxon>
        <taxon>candidate division CPR1</taxon>
    </lineage>
</organism>
<feature type="compositionally biased region" description="Polar residues" evidence="1">
    <location>
        <begin position="41"/>
        <end position="53"/>
    </location>
</feature>
<reference evidence="2 3" key="1">
    <citation type="journal article" date="2015" name="Nature">
        <title>rRNA introns, odd ribosomes, and small enigmatic genomes across a large radiation of phyla.</title>
        <authorList>
            <person name="Brown C.T."/>
            <person name="Hug L.A."/>
            <person name="Thomas B.C."/>
            <person name="Sharon I."/>
            <person name="Castelle C.J."/>
            <person name="Singh A."/>
            <person name="Wilkins M.J."/>
            <person name="Williams K.H."/>
            <person name="Banfield J.F."/>
        </authorList>
    </citation>
    <scope>NUCLEOTIDE SEQUENCE [LARGE SCALE GENOMIC DNA]</scope>
</reference>
<protein>
    <submittedName>
        <fullName evidence="2">Uncharacterized protein</fullName>
    </submittedName>
</protein>
<dbReference type="Proteomes" id="UP000034875">
    <property type="component" value="Unassembled WGS sequence"/>
</dbReference>
<evidence type="ECO:0000256" key="1">
    <source>
        <dbReference type="SAM" id="MobiDB-lite"/>
    </source>
</evidence>